<dbReference type="GO" id="GO:0005524">
    <property type="term" value="F:ATP binding"/>
    <property type="evidence" value="ECO:0007669"/>
    <property type="project" value="UniProtKB-KW"/>
</dbReference>
<feature type="region of interest" description="Disordered" evidence="5">
    <location>
        <begin position="1"/>
        <end position="88"/>
    </location>
</feature>
<dbReference type="GO" id="GO:0003723">
    <property type="term" value="F:RNA binding"/>
    <property type="evidence" value="ECO:0007669"/>
    <property type="project" value="TreeGrafter"/>
</dbReference>
<organism evidence="8 9">
    <name type="scientific">Corynebacterium heidelbergense</name>
    <dbReference type="NCBI Taxonomy" id="2055947"/>
    <lineage>
        <taxon>Bacteria</taxon>
        <taxon>Bacillati</taxon>
        <taxon>Actinomycetota</taxon>
        <taxon>Actinomycetes</taxon>
        <taxon>Mycobacteriales</taxon>
        <taxon>Corynebacteriaceae</taxon>
        <taxon>Corynebacterium</taxon>
    </lineage>
</organism>
<feature type="region of interest" description="Disordered" evidence="5">
    <location>
        <begin position="1087"/>
        <end position="1149"/>
    </location>
</feature>
<feature type="region of interest" description="Disordered" evidence="5">
    <location>
        <begin position="530"/>
        <end position="553"/>
    </location>
</feature>
<dbReference type="GO" id="GO:0003724">
    <property type="term" value="F:RNA helicase activity"/>
    <property type="evidence" value="ECO:0007669"/>
    <property type="project" value="InterPro"/>
</dbReference>
<dbReference type="PANTHER" id="PTHR18934:SF99">
    <property type="entry name" value="ATP-DEPENDENT RNA HELICASE DHX37-RELATED"/>
    <property type="match status" value="1"/>
</dbReference>
<dbReference type="SMART" id="SM00490">
    <property type="entry name" value="HELICc"/>
    <property type="match status" value="1"/>
</dbReference>
<dbReference type="SMART" id="SM00487">
    <property type="entry name" value="DEXDc"/>
    <property type="match status" value="1"/>
</dbReference>
<keyword evidence="2" id="KW-0378">Hydrolase</keyword>
<evidence type="ECO:0000313" key="9">
    <source>
        <dbReference type="Proteomes" id="UP000251047"/>
    </source>
</evidence>
<comment type="caution">
    <text evidence="8">The sequence shown here is derived from an EMBL/GenBank/DDBJ whole genome shotgun (WGS) entry which is preliminary data.</text>
</comment>
<feature type="domain" description="Helicase ATP-binding" evidence="6">
    <location>
        <begin position="113"/>
        <end position="271"/>
    </location>
</feature>
<feature type="region of interest" description="Disordered" evidence="5">
    <location>
        <begin position="1243"/>
        <end position="1274"/>
    </location>
</feature>
<feature type="domain" description="Helicase C-terminal" evidence="7">
    <location>
        <begin position="316"/>
        <end position="494"/>
    </location>
</feature>
<protein>
    <submittedName>
        <fullName evidence="8">ATP-dependent RNA helicase HrpA</fullName>
    </submittedName>
</protein>
<proteinExistence type="predicted"/>
<evidence type="ECO:0000256" key="1">
    <source>
        <dbReference type="ARBA" id="ARBA00022741"/>
    </source>
</evidence>
<dbReference type="InterPro" id="IPR027417">
    <property type="entry name" value="P-loop_NTPase"/>
</dbReference>
<feature type="compositionally biased region" description="Low complexity" evidence="5">
    <location>
        <begin position="538"/>
        <end position="553"/>
    </location>
</feature>
<dbReference type="GO" id="GO:0016787">
    <property type="term" value="F:hydrolase activity"/>
    <property type="evidence" value="ECO:0007669"/>
    <property type="project" value="UniProtKB-KW"/>
</dbReference>
<dbReference type="EMBL" id="PHQP01000017">
    <property type="protein sequence ID" value="RAV34375.1"/>
    <property type="molecule type" value="Genomic_DNA"/>
</dbReference>
<sequence>MRSSFLRKPANPPPSWGSGRKSGRAGREGRPGSAPGTHRRPTRSAICCGGAHPGVVKLPQVKDSAHHSPRRKGRRRRSRHRGPDRSPVTVERVIPAISYPEALPVSQRRDEIMAAIRDHQVVIVAGETGSGKTTQIPKMCLDLGRGRRQVIGHTQPRRLAARSVAERIAEEMGTSVGEPGSSVGYKIRFDDTISQSTAVKLMTDGVLLNEIQRDRTLKAYDTIIIDEAHERSLNIDFLLGYLKQLLPRRPDLKIIITSATIDPESFAQHFSDSRGNPAPIIEVSGRTFPVEIRYRPLTTEIIEDATSTVRTVERDPLEALTSACRELMSEGDGDILCFFSGEREIRDAAEALEGEFNGGGGRPGSKRVDILPLFGRLSNQEQHRVFHPGGRRRIVLATNIAETSLTVPGIHYVVDTGLARISRYSSRTKVQRLPVEEISQASAKQRSGRCGRIADGIAIRLYSQEDFEARPEFTDPEILRTHLASVILAMAALGLGDIYDFPFVLPPDKRAVKDGIALLVELGALDEDKGHRKRNATGDDGSATGSSAAGNSGYSLTPVGRDLARIPADPRLARMLVAAHAAGVVDMLAVLVAALSIQDIRERPLEHQARADQLHARFASDSDFTSIILLWNYIQTRRKELSGNQFRKLCREEFLHYVRAREWMDLVRQFLSIVQDLGWEISYIPHVRELVFDPTALNEDVLHQCVLSGMVSHIGMREGNSRQFLGTRNSHFVIHPSSQLAKKPPQWIIAAELVETSQVFARTVGPCKPEWVEQVAGHMTKATYSEPYWSAKRSAAMIHEKIMLLGLPIIADRVVSLSKVDRPQAREMFIRRALVEGDWRTHHRFFAHNQEVLAEASQLEDKARRRNIVVDDETLYNFYDARLPESVVSARHFDSWWKKARHGHPHLLDFDLDALIESPEAAAAAGEFPDTWIQGSLRFDLSYVFEPGRPDDGITMRVPLPLLATVDEEQAQWLVAGMREELCVALIRSLPKALRKSVVPASNFAAAALGRMSAFDGPIDRALADALRALGGTGIDAEDFDWSKVPPHLRVNVAAIDRHGKVVAASRDISQLKADLSGQITQAIAKASAQGRMRGAGHGAAGSDGRTGGQGAQDTRNGHGAAAKSGSSGGRGTGSKGRRGAASSAGMGGDELTRAAKWTAEGIGVIPEHIETIIDGQPVQAYPAILAQDGAMIVRAFPTKQAAAAQQFKTVLDLMVTAVRVQPQQMIKGLPLRQRVAMGTYASRVGTDSAPSSGRSNGGSKRTGASNKTGGCKRNGGAQQTGVAQGVEGLVADCVAVACRDILTSIGPVLRDPDEADRAIEQARQKVPGMVRQMVVAVAPAILAVEDLRAELREWSGPIIKDIQQQLGFYLPQHAVARHGVGHLKHVPRYVAAVKQRLEDLEAQPDRDEDLEEQVRQAFEYYRATVDRLPSARAHSPQLKEVRWMIEELRVSLFAQNLGTTRSVSVARIRKALEKIR</sequence>
<dbReference type="InterPro" id="IPR011709">
    <property type="entry name" value="DEAD-box_helicase_OB_fold"/>
</dbReference>
<dbReference type="SMART" id="SM00382">
    <property type="entry name" value="AAA"/>
    <property type="match status" value="1"/>
</dbReference>
<keyword evidence="3 8" id="KW-0347">Helicase</keyword>
<feature type="compositionally biased region" description="Basic residues" evidence="5">
    <location>
        <begin position="67"/>
        <end position="82"/>
    </location>
</feature>
<dbReference type="InterPro" id="IPR014001">
    <property type="entry name" value="Helicase_ATP-bd"/>
</dbReference>
<feature type="compositionally biased region" description="Gly residues" evidence="5">
    <location>
        <begin position="1094"/>
        <end position="1111"/>
    </location>
</feature>
<gene>
    <name evidence="8" type="primary">hrpA</name>
    <name evidence="8" type="ORF">CWC39_03545</name>
</gene>
<dbReference type="PROSITE" id="PS51194">
    <property type="entry name" value="HELICASE_CTER"/>
    <property type="match status" value="1"/>
</dbReference>
<evidence type="ECO:0000256" key="2">
    <source>
        <dbReference type="ARBA" id="ARBA00022801"/>
    </source>
</evidence>
<dbReference type="SUPFAM" id="SSF52540">
    <property type="entry name" value="P-loop containing nucleoside triphosphate hydrolases"/>
    <property type="match status" value="1"/>
</dbReference>
<dbReference type="Pfam" id="PF21010">
    <property type="entry name" value="HA2_C"/>
    <property type="match status" value="1"/>
</dbReference>
<dbReference type="Pfam" id="PF00270">
    <property type="entry name" value="DEAD"/>
    <property type="match status" value="1"/>
</dbReference>
<dbReference type="InterPro" id="IPR007502">
    <property type="entry name" value="Helicase-assoc_dom"/>
</dbReference>
<dbReference type="PANTHER" id="PTHR18934">
    <property type="entry name" value="ATP-DEPENDENT RNA HELICASE"/>
    <property type="match status" value="1"/>
</dbReference>
<dbReference type="Pfam" id="PF00271">
    <property type="entry name" value="Helicase_C"/>
    <property type="match status" value="1"/>
</dbReference>
<dbReference type="InterPro" id="IPR024590">
    <property type="entry name" value="HrpA_C"/>
</dbReference>
<dbReference type="Gene3D" id="3.40.50.300">
    <property type="entry name" value="P-loop containing nucleotide triphosphate hydrolases"/>
    <property type="match status" value="2"/>
</dbReference>
<evidence type="ECO:0000313" key="8">
    <source>
        <dbReference type="EMBL" id="RAV34375.1"/>
    </source>
</evidence>
<keyword evidence="1" id="KW-0547">Nucleotide-binding</keyword>
<reference evidence="8 9" key="1">
    <citation type="journal article" date="2018" name="Syst. Appl. Microbiol.">
        <title>Corynebacterium heidelbergense sp. nov., isolated from the preen glands of Egyptian geese (Alopochen aegyptiacus).</title>
        <authorList>
            <person name="Braun M.S."/>
            <person name="Wang E."/>
            <person name="Zimmermann S."/>
            <person name="Wink M."/>
        </authorList>
    </citation>
    <scope>NUCLEOTIDE SEQUENCE [LARGE SCALE GENOMIC DNA]</scope>
    <source>
        <strain evidence="8 9">DSM 104638</strain>
    </source>
</reference>
<feature type="compositionally biased region" description="Polar residues" evidence="5">
    <location>
        <begin position="1249"/>
        <end position="1269"/>
    </location>
</feature>
<dbReference type="Pfam" id="PF11898">
    <property type="entry name" value="DUF3418"/>
    <property type="match status" value="1"/>
</dbReference>
<evidence type="ECO:0000256" key="3">
    <source>
        <dbReference type="ARBA" id="ARBA00022806"/>
    </source>
</evidence>
<keyword evidence="4" id="KW-0067">ATP-binding</keyword>
<evidence type="ECO:0000259" key="7">
    <source>
        <dbReference type="PROSITE" id="PS51194"/>
    </source>
</evidence>
<evidence type="ECO:0000256" key="4">
    <source>
        <dbReference type="ARBA" id="ARBA00022840"/>
    </source>
</evidence>
<dbReference type="Proteomes" id="UP000251047">
    <property type="component" value="Unassembled WGS sequence"/>
</dbReference>
<dbReference type="CDD" id="cd18791">
    <property type="entry name" value="SF2_C_RHA"/>
    <property type="match status" value="1"/>
</dbReference>
<dbReference type="NCBIfam" id="TIGR01967">
    <property type="entry name" value="DEAH_box_HrpA"/>
    <property type="match status" value="1"/>
</dbReference>
<dbReference type="InterPro" id="IPR011545">
    <property type="entry name" value="DEAD/DEAH_box_helicase_dom"/>
</dbReference>
<dbReference type="PROSITE" id="PS51192">
    <property type="entry name" value="HELICASE_ATP_BIND_1"/>
    <property type="match status" value="1"/>
</dbReference>
<dbReference type="SMART" id="SM00847">
    <property type="entry name" value="HA2"/>
    <property type="match status" value="1"/>
</dbReference>
<accession>A0A364VCJ7</accession>
<dbReference type="OrthoDB" id="9805617at2"/>
<dbReference type="InterPro" id="IPR001650">
    <property type="entry name" value="Helicase_C-like"/>
</dbReference>
<evidence type="ECO:0000256" key="5">
    <source>
        <dbReference type="SAM" id="MobiDB-lite"/>
    </source>
</evidence>
<dbReference type="Gene3D" id="1.20.120.1080">
    <property type="match status" value="1"/>
</dbReference>
<evidence type="ECO:0000259" key="6">
    <source>
        <dbReference type="PROSITE" id="PS51192"/>
    </source>
</evidence>
<name>A0A364VCJ7_9CORY</name>
<dbReference type="InterPro" id="IPR003593">
    <property type="entry name" value="AAA+_ATPase"/>
</dbReference>
<dbReference type="InterPro" id="IPR010222">
    <property type="entry name" value="RNA_helicase_HrpA"/>
</dbReference>
<dbReference type="Pfam" id="PF07717">
    <property type="entry name" value="OB_NTP_bind"/>
    <property type="match status" value="1"/>
</dbReference>